<gene>
    <name evidence="1" type="ORF">HZU44_18420</name>
</gene>
<reference evidence="1" key="1">
    <citation type="submission" date="2020-08" db="EMBL/GenBank/DDBJ databases">
        <title>A bifunctional nitrone conjugated secondary metabolite targeting the ribosome.</title>
        <authorList>
            <person name="Limbrick E.M."/>
            <person name="Graf M."/>
            <person name="Derewacz D.K."/>
            <person name="Nguyen F."/>
            <person name="Spraggins J.M."/>
            <person name="Wieland M."/>
            <person name="Ynigez-Gutierrez A.E."/>
            <person name="Reisman B.J."/>
            <person name="Zinshteyn B."/>
            <person name="McCulloch K."/>
            <person name="Iverson T.M."/>
            <person name="Green R."/>
            <person name="Wilson D.N."/>
            <person name="Bachmann B.O."/>
        </authorList>
    </citation>
    <scope>NUCLEOTIDE SEQUENCE</scope>
    <source>
        <strain evidence="1">Africana</strain>
    </source>
</reference>
<organism evidence="1">
    <name type="scientific">Micromonospora carbonacea</name>
    <dbReference type="NCBI Taxonomy" id="47853"/>
    <lineage>
        <taxon>Bacteria</taxon>
        <taxon>Bacillati</taxon>
        <taxon>Actinomycetota</taxon>
        <taxon>Actinomycetes</taxon>
        <taxon>Micromonosporales</taxon>
        <taxon>Micromonosporaceae</taxon>
        <taxon>Micromonospora</taxon>
    </lineage>
</organism>
<proteinExistence type="predicted"/>
<evidence type="ECO:0000313" key="1">
    <source>
        <dbReference type="EMBL" id="QLJ96867.1"/>
    </source>
</evidence>
<sequence length="148" mass="15835">MVAEWIEPLAASGAGALVAAAATDGWQNARASVTDLIRRRRGDERAALVERALDDTAARVEQAEPAAREQQRELLLTGWQTLLSDLLAEHSGGDERSDIAEELRTLVEEVTTALPVAGQRWVQNVTISGASIGQTVMGGSIVNHSPLR</sequence>
<accession>A0A7D6C5T6</accession>
<protein>
    <submittedName>
        <fullName evidence="1">Uncharacterized protein</fullName>
    </submittedName>
</protein>
<dbReference type="AlphaFoldDB" id="A0A7D6C5T6"/>
<dbReference type="EMBL" id="CP058905">
    <property type="protein sequence ID" value="QLJ96867.1"/>
    <property type="molecule type" value="Genomic_DNA"/>
</dbReference>
<name>A0A7D6C5T6_9ACTN</name>